<protein>
    <submittedName>
        <fullName evidence="1">Uncharacterized protein</fullName>
    </submittedName>
</protein>
<sequence>MGLTEGERGFEQTKECYLIEVVSFFKTIKEHFEGIQKALTKEIKEIKGIFEELKAEVDQNFVNRKCDEIEQKNLFIANDNLVVDCLSKEVFLIATNSALTELDLPVPVPESFHEQTDEELTENDIKRMDADDQAIQTILLGLPEDVYAAIDSCETAKEIWERVRQMMKGSDIGEHEKKAKLFNE</sequence>
<reference evidence="1" key="1">
    <citation type="journal article" date="2019" name="Sci. Rep.">
        <title>Draft genome of Tanacetum cinerariifolium, the natural source of mosquito coil.</title>
        <authorList>
            <person name="Yamashiro T."/>
            <person name="Shiraishi A."/>
            <person name="Satake H."/>
            <person name="Nakayama K."/>
        </authorList>
    </citation>
    <scope>NUCLEOTIDE SEQUENCE</scope>
</reference>
<evidence type="ECO:0000313" key="1">
    <source>
        <dbReference type="EMBL" id="GEU64286.1"/>
    </source>
</evidence>
<gene>
    <name evidence="1" type="ORF">Tci_036264</name>
</gene>
<name>A0A6L2LR72_TANCI</name>
<dbReference type="AlphaFoldDB" id="A0A6L2LR72"/>
<dbReference type="Pfam" id="PF14223">
    <property type="entry name" value="Retrotran_gag_2"/>
    <property type="match status" value="1"/>
</dbReference>
<comment type="caution">
    <text evidence="1">The sequence shown here is derived from an EMBL/GenBank/DDBJ whole genome shotgun (WGS) entry which is preliminary data.</text>
</comment>
<proteinExistence type="predicted"/>
<organism evidence="1">
    <name type="scientific">Tanacetum cinerariifolium</name>
    <name type="common">Dalmatian daisy</name>
    <name type="synonym">Chrysanthemum cinerariifolium</name>
    <dbReference type="NCBI Taxonomy" id="118510"/>
    <lineage>
        <taxon>Eukaryota</taxon>
        <taxon>Viridiplantae</taxon>
        <taxon>Streptophyta</taxon>
        <taxon>Embryophyta</taxon>
        <taxon>Tracheophyta</taxon>
        <taxon>Spermatophyta</taxon>
        <taxon>Magnoliopsida</taxon>
        <taxon>eudicotyledons</taxon>
        <taxon>Gunneridae</taxon>
        <taxon>Pentapetalae</taxon>
        <taxon>asterids</taxon>
        <taxon>campanulids</taxon>
        <taxon>Asterales</taxon>
        <taxon>Asteraceae</taxon>
        <taxon>Asteroideae</taxon>
        <taxon>Anthemideae</taxon>
        <taxon>Anthemidinae</taxon>
        <taxon>Tanacetum</taxon>
    </lineage>
</organism>
<dbReference type="EMBL" id="BKCJ010004994">
    <property type="protein sequence ID" value="GEU64286.1"/>
    <property type="molecule type" value="Genomic_DNA"/>
</dbReference>
<accession>A0A6L2LR72</accession>